<sequence length="186" mass="21348">MPSKLQRHEWLIVSILITTLILLTGMAFFSKKRVLPIPRTEHLLTTELVDVTVQGAAEHIGIFELRKGARIKDLWDLCKPTFDADLSSFKPNQLLRDGQVVKIPLKEYLTVYIRGAVQQEGTLYVLKGTQLKDLKDMIVLQRDADIKILNAKRRLKDQEVIHIRSKKISKNAQKILDKKVNLKLSE</sequence>
<accession>A0A0C1H7B8</accession>
<name>A0A0C1H7B8_9BACT</name>
<evidence type="ECO:0000313" key="3">
    <source>
        <dbReference type="Proteomes" id="UP000031465"/>
    </source>
</evidence>
<keyword evidence="1" id="KW-1133">Transmembrane helix</keyword>
<keyword evidence="1" id="KW-0812">Transmembrane</keyword>
<comment type="caution">
    <text evidence="2">The sequence shown here is derived from an EMBL/GenBank/DDBJ whole genome shotgun (WGS) entry which is preliminary data.</text>
</comment>
<keyword evidence="1" id="KW-0472">Membrane</keyword>
<organism evidence="2 3">
    <name type="scientific">Candidatus Protochlamydia amoebophila</name>
    <dbReference type="NCBI Taxonomy" id="362787"/>
    <lineage>
        <taxon>Bacteria</taxon>
        <taxon>Pseudomonadati</taxon>
        <taxon>Chlamydiota</taxon>
        <taxon>Chlamydiia</taxon>
        <taxon>Parachlamydiales</taxon>
        <taxon>Parachlamydiaceae</taxon>
        <taxon>Candidatus Protochlamydia</taxon>
    </lineage>
</organism>
<gene>
    <name evidence="2" type="ORF">DB44_BG00430</name>
</gene>
<dbReference type="Proteomes" id="UP000031465">
    <property type="component" value="Unassembled WGS sequence"/>
</dbReference>
<feature type="transmembrane region" description="Helical" evidence="1">
    <location>
        <begin position="12"/>
        <end position="29"/>
    </location>
</feature>
<dbReference type="AlphaFoldDB" id="A0A0C1H7B8"/>
<dbReference type="EMBL" id="JSAN01000030">
    <property type="protein sequence ID" value="KIC73354.1"/>
    <property type="molecule type" value="Genomic_DNA"/>
</dbReference>
<dbReference type="RefSeq" id="WP_039356772.1">
    <property type="nucleotide sequence ID" value="NZ_JSAN01000030.1"/>
</dbReference>
<protein>
    <recommendedName>
        <fullName evidence="4">Soluble ligand binding domain-containing protein</fullName>
    </recommendedName>
</protein>
<dbReference type="PATRIC" id="fig|362787.3.peg.459"/>
<evidence type="ECO:0008006" key="4">
    <source>
        <dbReference type="Google" id="ProtNLM"/>
    </source>
</evidence>
<reference evidence="2 3" key="1">
    <citation type="journal article" date="2014" name="Mol. Biol. Evol.">
        <title>Massive expansion of Ubiquitination-related gene families within the Chlamydiae.</title>
        <authorList>
            <person name="Domman D."/>
            <person name="Collingro A."/>
            <person name="Lagkouvardos I."/>
            <person name="Gehre L."/>
            <person name="Weinmaier T."/>
            <person name="Rattei T."/>
            <person name="Subtil A."/>
            <person name="Horn M."/>
        </authorList>
    </citation>
    <scope>NUCLEOTIDE SEQUENCE [LARGE SCALE GENOMIC DNA]</scope>
    <source>
        <strain evidence="2 3">EI2</strain>
    </source>
</reference>
<proteinExistence type="predicted"/>
<evidence type="ECO:0000256" key="1">
    <source>
        <dbReference type="SAM" id="Phobius"/>
    </source>
</evidence>
<evidence type="ECO:0000313" key="2">
    <source>
        <dbReference type="EMBL" id="KIC73354.1"/>
    </source>
</evidence>